<protein>
    <recommendedName>
        <fullName evidence="2">BIG2 domain-containing protein</fullName>
    </recommendedName>
</protein>
<dbReference type="Proteomes" id="UP000267208">
    <property type="component" value="Chromosome"/>
</dbReference>
<evidence type="ECO:0000256" key="1">
    <source>
        <dbReference type="SAM" id="Phobius"/>
    </source>
</evidence>
<dbReference type="RefSeq" id="WP_120143240.1">
    <property type="nucleotide sequence ID" value="NZ_CP031933.2"/>
</dbReference>
<evidence type="ECO:0000259" key="2">
    <source>
        <dbReference type="Pfam" id="PF02368"/>
    </source>
</evidence>
<organism evidence="3 4">
    <name type="scientific">Companilactobacillus zhachilii</name>
    <dbReference type="NCBI Taxonomy" id="2304606"/>
    <lineage>
        <taxon>Bacteria</taxon>
        <taxon>Bacillati</taxon>
        <taxon>Bacillota</taxon>
        <taxon>Bacilli</taxon>
        <taxon>Lactobacillales</taxon>
        <taxon>Lactobacillaceae</taxon>
        <taxon>Companilactobacillus</taxon>
    </lineage>
</organism>
<dbReference type="KEGG" id="lzh:D1B17_10390"/>
<dbReference type="InterPro" id="IPR008964">
    <property type="entry name" value="Invasin/intimin_cell_adhesion"/>
</dbReference>
<dbReference type="AlphaFoldDB" id="A0A386PSM5"/>
<keyword evidence="1" id="KW-0472">Membrane</keyword>
<evidence type="ECO:0000313" key="4">
    <source>
        <dbReference type="Proteomes" id="UP000267208"/>
    </source>
</evidence>
<dbReference type="EMBL" id="CP031933">
    <property type="protein sequence ID" value="AYE39016.1"/>
    <property type="molecule type" value="Genomic_DNA"/>
</dbReference>
<evidence type="ECO:0000313" key="3">
    <source>
        <dbReference type="EMBL" id="AYE39016.1"/>
    </source>
</evidence>
<keyword evidence="4" id="KW-1185">Reference proteome</keyword>
<sequence>MKKIIIIVLINILALLVGLFVVNKKFWQDEVQTTVVAGIIPGISFPDISNPLPSIPLPSLPTNPEDLMNIALDNIIDKKHKPTSDPFIFLIFWLTLGYNLQPSDKYTVVNSSKTLYTSSGNSIWESLLNPLATPHYLWYQSTDKENWKRMYSETDKYLTVTPNKVGTVYYKQATIWYWQVPANFTDIVYSKVASVTTLPKYRDADKLTVTADGDYLYNNQENDSTIFVKGLPSPSDATGNITWSVDDSSLATVDKKTGQVIANKNGKSGIVRITGELSNTAKSSVKGSIDIKVGGGLDDMTVHEGDTAKFDIRGHFDQKPTSVVWHKILPNGQDKVVSDDDTMSYTTPKTSYNDNLDKYFAVMTITNGTKNKQIKTNLANLSVLKNDRPDVSIKGTIFNDKGSHNDTGEILWNVSSGDILTFKLNMSYSNPNGALTNGLIGLRVPKTMQPEAITLDNKNISGLDFSQVPNPDNSEEKIFVINNIDLANSAGEHSLEIKGRVGEMGKILSYKSMFMFQCNNAYTGSPFEVDSNPLVWYLGHDMITLKAYEWKYQNIDETTKGKLVKRQKNDSEVLHVDDNRINKASTTLSLYQYNPFNLNNDITLSAETRYYKKDGSFVPIGGKNGVVVEETTEGVPLKSIFWSLDEGPLLYVLPRELTLGSYTTLFTWQLSQSIPNTNLSVTKNS</sequence>
<dbReference type="SUPFAM" id="SSF49373">
    <property type="entry name" value="Invasin/intimin cell-adhesion fragments"/>
    <property type="match status" value="1"/>
</dbReference>
<accession>A0A386PSM5</accession>
<reference evidence="4" key="1">
    <citation type="submission" date="2018-08" db="EMBL/GenBank/DDBJ databases">
        <title>Genome of Lactobacillus sp. HBUAS52074.</title>
        <authorList>
            <person name="Guo Z."/>
            <person name="Zhang Z.D."/>
        </authorList>
    </citation>
    <scope>NUCLEOTIDE SEQUENCE [LARGE SCALE GENOMIC DNA]</scope>
    <source>
        <strain evidence="4">HBUAS52074</strain>
    </source>
</reference>
<dbReference type="OrthoDB" id="2318209at2"/>
<feature type="domain" description="BIG2" evidence="2">
    <location>
        <begin position="234"/>
        <end position="270"/>
    </location>
</feature>
<gene>
    <name evidence="3" type="ORF">D1B17_10390</name>
</gene>
<name>A0A386PSM5_9LACO</name>
<feature type="transmembrane region" description="Helical" evidence="1">
    <location>
        <begin position="5"/>
        <end position="22"/>
    </location>
</feature>
<keyword evidence="1" id="KW-1133">Transmembrane helix</keyword>
<dbReference type="InterPro" id="IPR003343">
    <property type="entry name" value="Big_2"/>
</dbReference>
<proteinExistence type="predicted"/>
<dbReference type="Pfam" id="PF02368">
    <property type="entry name" value="Big_2"/>
    <property type="match status" value="1"/>
</dbReference>
<dbReference type="Gene3D" id="2.60.40.1080">
    <property type="match status" value="1"/>
</dbReference>
<keyword evidence="1" id="KW-0812">Transmembrane</keyword>